<dbReference type="RefSeq" id="XP_073770205.1">
    <property type="nucleotide sequence ID" value="XM_073914104.1"/>
</dbReference>
<proteinExistence type="predicted"/>
<gene>
    <name evidence="2" type="primary">si:ch1073-143l10.2</name>
    <name evidence="2" type="synonym">fb51c12</name>
    <name evidence="2" type="synonym">wu:fb51c12</name>
</gene>
<evidence type="ECO:0000313" key="1">
    <source>
        <dbReference type="Proteomes" id="UP000000437"/>
    </source>
</evidence>
<reference evidence="2" key="1">
    <citation type="submission" date="2025-08" db="UniProtKB">
        <authorList>
            <consortium name="RefSeq"/>
        </authorList>
    </citation>
    <scope>IDENTIFICATION</scope>
    <source>
        <strain evidence="2">Tuebingen</strain>
        <tissue evidence="2">Fibroblasts and whole tissue</tissue>
    </source>
</reference>
<keyword evidence="1" id="KW-1185">Reference proteome</keyword>
<protein>
    <submittedName>
        <fullName evidence="2">Uncharacterized protein isoform X1</fullName>
    </submittedName>
</protein>
<name>A0AC58GKD1_DANRE</name>
<dbReference type="Proteomes" id="UP000000437">
    <property type="component" value="Chromosome 10"/>
</dbReference>
<evidence type="ECO:0000313" key="2">
    <source>
        <dbReference type="RefSeq" id="XP_073770205.1"/>
    </source>
</evidence>
<accession>A0AC58GKD1</accession>
<organism evidence="1 2">
    <name type="scientific">Danio rerio</name>
    <name type="common">Zebrafish</name>
    <name type="synonym">Brachydanio rerio</name>
    <dbReference type="NCBI Taxonomy" id="7955"/>
    <lineage>
        <taxon>Eukaryota</taxon>
        <taxon>Metazoa</taxon>
        <taxon>Chordata</taxon>
        <taxon>Craniata</taxon>
        <taxon>Vertebrata</taxon>
        <taxon>Euteleostomi</taxon>
        <taxon>Actinopterygii</taxon>
        <taxon>Neopterygii</taxon>
        <taxon>Teleostei</taxon>
        <taxon>Ostariophysi</taxon>
        <taxon>Cypriniformes</taxon>
        <taxon>Danionidae</taxon>
        <taxon>Danioninae</taxon>
        <taxon>Danio</taxon>
    </lineage>
</organism>
<sequence>MESWKSHVRVELFHRDCRQKDPFSGLFHKVSKLEEMLDFHVKLWQGMDTNSSEENTGSRCPDEGGTLYLRVNEMELFNQQVAAFGWLSKEAVSRQVSPTVCNKQLRKQTFRIQNSAPSILTLT</sequence>